<gene>
    <name evidence="1" type="ORF">C8N34_1377</name>
</gene>
<organism evidence="1 2">
    <name type="scientific">Gemmobacter caeni</name>
    <dbReference type="NCBI Taxonomy" id="589035"/>
    <lineage>
        <taxon>Bacteria</taxon>
        <taxon>Pseudomonadati</taxon>
        <taxon>Pseudomonadota</taxon>
        <taxon>Alphaproteobacteria</taxon>
        <taxon>Rhodobacterales</taxon>
        <taxon>Paracoccaceae</taxon>
        <taxon>Gemmobacter</taxon>
    </lineage>
</organism>
<proteinExistence type="predicted"/>
<dbReference type="RefSeq" id="WP_158640814.1">
    <property type="nucleotide sequence ID" value="NZ_QBKP01000037.1"/>
</dbReference>
<comment type="caution">
    <text evidence="1">The sequence shown here is derived from an EMBL/GenBank/DDBJ whole genome shotgun (WGS) entry which is preliminary data.</text>
</comment>
<keyword evidence="2" id="KW-1185">Reference proteome</keyword>
<dbReference type="EMBL" id="QBKP01000037">
    <property type="protein sequence ID" value="PTX39745.1"/>
    <property type="molecule type" value="Genomic_DNA"/>
</dbReference>
<dbReference type="Proteomes" id="UP000244224">
    <property type="component" value="Unassembled WGS sequence"/>
</dbReference>
<evidence type="ECO:0000313" key="2">
    <source>
        <dbReference type="Proteomes" id="UP000244224"/>
    </source>
</evidence>
<reference evidence="1 2" key="1">
    <citation type="submission" date="2018-04" db="EMBL/GenBank/DDBJ databases">
        <title>Genomic Encyclopedia of Archaeal and Bacterial Type Strains, Phase II (KMG-II): from individual species to whole genera.</title>
        <authorList>
            <person name="Goeker M."/>
        </authorList>
    </citation>
    <scope>NUCLEOTIDE SEQUENCE [LARGE SCALE GENOMIC DNA]</scope>
    <source>
        <strain evidence="1 2">DSM 21823</strain>
    </source>
</reference>
<sequence>MPDLPATQTSPKQLQMQFDSTRLRGMSPQDRQQAVARLAMLLTEAVGAAEQEGDDHDR</sequence>
<dbReference type="AlphaFoldDB" id="A0A2T6A7J4"/>
<accession>A0A2T6A7J4</accession>
<protein>
    <submittedName>
        <fullName evidence="1">Uncharacterized protein</fullName>
    </submittedName>
</protein>
<name>A0A2T6A7J4_9RHOB</name>
<dbReference type="OrthoDB" id="9968052at2"/>
<evidence type="ECO:0000313" key="1">
    <source>
        <dbReference type="EMBL" id="PTX39745.1"/>
    </source>
</evidence>